<feature type="non-terminal residue" evidence="1">
    <location>
        <position position="55"/>
    </location>
</feature>
<evidence type="ECO:0000313" key="2">
    <source>
        <dbReference type="Proteomes" id="UP000004986"/>
    </source>
</evidence>
<dbReference type="AlphaFoldDB" id="F3GQ61"/>
<protein>
    <submittedName>
        <fullName evidence="1">Uncharacterized protein</fullName>
    </submittedName>
</protein>
<accession>F3GQ61</accession>
<sequence>KRKNAALNRAAFFYITLKTRDVKTSDLKRTNKNAALLSGVFVNLERETRLELATP</sequence>
<keyword evidence="2" id="KW-1185">Reference proteome</keyword>
<reference evidence="1 2" key="1">
    <citation type="journal article" date="2011" name="PLoS Pathog.">
        <title>Dynamic evolution of pathogenicity revealed by sequencing and comparative genomics of 19 Pseudomonas syringae isolates.</title>
        <authorList>
            <person name="Baltrus D.A."/>
            <person name="Nishimura M.T."/>
            <person name="Romanchuk A."/>
            <person name="Chang J.H."/>
            <person name="Mukhtar M.S."/>
            <person name="Cherkis K."/>
            <person name="Roach J."/>
            <person name="Grant S.R."/>
            <person name="Jones C.D."/>
            <person name="Dangl J.L."/>
        </authorList>
    </citation>
    <scope>NUCLEOTIDE SEQUENCE [LARGE SCALE GENOMIC DNA]</scope>
    <source>
        <strain evidence="1 2">1704B</strain>
    </source>
</reference>
<evidence type="ECO:0000313" key="1">
    <source>
        <dbReference type="EMBL" id="EGH49214.1"/>
    </source>
</evidence>
<proteinExistence type="predicted"/>
<name>F3GQ61_PSESJ</name>
<comment type="caution">
    <text evidence="1">The sequence shown here is derived from an EMBL/GenBank/DDBJ whole genome shotgun (WGS) entry which is preliminary data.</text>
</comment>
<dbReference type="HOGENOM" id="CLU_3037249_0_0_6"/>
<dbReference type="EMBL" id="AEAI01003978">
    <property type="protein sequence ID" value="EGH49214.1"/>
    <property type="molecule type" value="Genomic_DNA"/>
</dbReference>
<gene>
    <name evidence="1" type="ORF">PSYPI_45396</name>
</gene>
<feature type="non-terminal residue" evidence="1">
    <location>
        <position position="1"/>
    </location>
</feature>
<organism evidence="1 2">
    <name type="scientific">Pseudomonas syringae pv. pisi str. 1704B</name>
    <dbReference type="NCBI Taxonomy" id="629263"/>
    <lineage>
        <taxon>Bacteria</taxon>
        <taxon>Pseudomonadati</taxon>
        <taxon>Pseudomonadota</taxon>
        <taxon>Gammaproteobacteria</taxon>
        <taxon>Pseudomonadales</taxon>
        <taxon>Pseudomonadaceae</taxon>
        <taxon>Pseudomonas</taxon>
        <taxon>Pseudomonas syringae</taxon>
    </lineage>
</organism>
<dbReference type="Proteomes" id="UP000004986">
    <property type="component" value="Unassembled WGS sequence"/>
</dbReference>